<dbReference type="GO" id="GO:0003700">
    <property type="term" value="F:DNA-binding transcription factor activity"/>
    <property type="evidence" value="ECO:0007669"/>
    <property type="project" value="InterPro"/>
</dbReference>
<dbReference type="OrthoDB" id="3555317at2759"/>
<dbReference type="Proteomes" id="UP000325579">
    <property type="component" value="Unassembled WGS sequence"/>
</dbReference>
<gene>
    <name evidence="2" type="ORF">BDV37DRAFT_278169</name>
</gene>
<feature type="region of interest" description="Disordered" evidence="1">
    <location>
        <begin position="1"/>
        <end position="73"/>
    </location>
</feature>
<dbReference type="AlphaFoldDB" id="A0A5N6IEW4"/>
<accession>A0A5N6IEW4</accession>
<dbReference type="GeneID" id="43670669"/>
<accession>A0A5N7DRW2</accession>
<reference evidence="2 3" key="1">
    <citation type="submission" date="2019-04" db="EMBL/GenBank/DDBJ databases">
        <authorList>
            <consortium name="DOE Joint Genome Institute"/>
            <person name="Mondo S."/>
            <person name="Kjaerbolling I."/>
            <person name="Vesth T."/>
            <person name="Frisvad J.C."/>
            <person name="Nybo J.L."/>
            <person name="Theobald S."/>
            <person name="Kildgaard S."/>
            <person name="Isbrandt T."/>
            <person name="Kuo A."/>
            <person name="Sato A."/>
            <person name="Lyhne E.K."/>
            <person name="Kogle M.E."/>
            <person name="Wiebenga A."/>
            <person name="Kun R.S."/>
            <person name="Lubbers R.J."/>
            <person name="Makela M.R."/>
            <person name="Barry K."/>
            <person name="Chovatia M."/>
            <person name="Clum A."/>
            <person name="Daum C."/>
            <person name="Haridas S."/>
            <person name="He G."/>
            <person name="LaButti K."/>
            <person name="Lipzen A."/>
            <person name="Riley R."/>
            <person name="Salamov A."/>
            <person name="Simmons B.A."/>
            <person name="Magnuson J.K."/>
            <person name="Henrissat B."/>
            <person name="Mortensen U.H."/>
            <person name="Larsen T.O."/>
            <person name="Devries R.P."/>
            <person name="Grigoriev I.V."/>
            <person name="Machida M."/>
            <person name="Baker S.E."/>
            <person name="Andersen M.R."/>
            <person name="Cantor M.N."/>
            <person name="Hua S.X."/>
        </authorList>
    </citation>
    <scope>NUCLEOTIDE SEQUENCE [LARGE SCALE GENOMIC DNA]</scope>
    <source>
        <strain evidence="2 3">CBS 119388</strain>
    </source>
</reference>
<protein>
    <submittedName>
        <fullName evidence="2">Uncharacterized protein</fullName>
    </submittedName>
</protein>
<evidence type="ECO:0000256" key="1">
    <source>
        <dbReference type="SAM" id="MobiDB-lite"/>
    </source>
</evidence>
<evidence type="ECO:0000313" key="2">
    <source>
        <dbReference type="EMBL" id="KAE8409200.1"/>
    </source>
</evidence>
<dbReference type="RefSeq" id="XP_031946519.1">
    <property type="nucleotide sequence ID" value="XM_032085978.1"/>
</dbReference>
<dbReference type="PANTHER" id="PTHR40618:SF1">
    <property type="entry name" value="B-ZIP TRANSCRIPTION FACTOR (EUROFUNG)"/>
    <property type="match status" value="1"/>
</dbReference>
<feature type="compositionally biased region" description="Low complexity" evidence="1">
    <location>
        <begin position="1"/>
        <end position="14"/>
    </location>
</feature>
<keyword evidence="3" id="KW-1185">Reference proteome</keyword>
<organism evidence="2 3">
    <name type="scientific">Aspergillus pseudonomiae</name>
    <dbReference type="NCBI Taxonomy" id="1506151"/>
    <lineage>
        <taxon>Eukaryota</taxon>
        <taxon>Fungi</taxon>
        <taxon>Dikarya</taxon>
        <taxon>Ascomycota</taxon>
        <taxon>Pezizomycotina</taxon>
        <taxon>Eurotiomycetes</taxon>
        <taxon>Eurotiomycetidae</taxon>
        <taxon>Eurotiales</taxon>
        <taxon>Aspergillaceae</taxon>
        <taxon>Aspergillus</taxon>
        <taxon>Aspergillus subgen. Circumdati</taxon>
    </lineage>
</organism>
<proteinExistence type="predicted"/>
<dbReference type="Gene3D" id="1.20.5.170">
    <property type="match status" value="1"/>
</dbReference>
<dbReference type="SUPFAM" id="SSF57959">
    <property type="entry name" value="Leucine zipper domain"/>
    <property type="match status" value="1"/>
</dbReference>
<dbReference type="EMBL" id="ML736740">
    <property type="protein sequence ID" value="KAE8409200.1"/>
    <property type="molecule type" value="Genomic_DNA"/>
</dbReference>
<feature type="compositionally biased region" description="Basic residues" evidence="1">
    <location>
        <begin position="55"/>
        <end position="68"/>
    </location>
</feature>
<dbReference type="CDD" id="cd14688">
    <property type="entry name" value="bZIP_YAP"/>
    <property type="match status" value="1"/>
</dbReference>
<dbReference type="InterPro" id="IPR046347">
    <property type="entry name" value="bZIP_sf"/>
</dbReference>
<name>A0A5N6IEW4_9EURO</name>
<sequence>MSSSRSVSRAGSNSLPGKSGEDEGCSSTSDGLRRLRTGKRGRPPIDPTQKGLVERRRKQVRKAQRTYRSRKEEEDALRMNYVQVLESRIRHMKQSFFEMLSHVTKAESSLTQPDLTHELQSITRDFLSASQIVEPFNESRRDDGHVHHNNSSSDPNPSGPVYFSSIYASCATEFPLPAAVPIETPTPILTLPLGLPSNLCGMEVPLPRNFSQRLYFSCIKRAHGLLTNPCADGAEVARVFQYSFHYSDANTMISTFDILLRTNADYRTAYVYGLGGAGTHYKNRPADFGIVQNVPETPSKTNDETWFDPRDIEGWLEENGLVIGGAQSFMYLSEVSSFKSCRDMTLCQGVEPSLSSRRRSAKIFNVDRFLNELLSRGVCLGCALGFRRLDVEAAFSLAISDDPTFNREP</sequence>
<dbReference type="PANTHER" id="PTHR40618">
    <property type="entry name" value="B-ZIP TRANSCRIPTION FACTOR (EUROFUNG)-RELATED"/>
    <property type="match status" value="1"/>
</dbReference>
<evidence type="ECO:0000313" key="3">
    <source>
        <dbReference type="Proteomes" id="UP000325579"/>
    </source>
</evidence>